<evidence type="ECO:0000256" key="7">
    <source>
        <dbReference type="ARBA" id="ARBA00022763"/>
    </source>
</evidence>
<dbReference type="FunFam" id="1.10.340.30:FF:000010">
    <property type="entry name" value="Adenine DNA glycosylase"/>
    <property type="match status" value="1"/>
</dbReference>
<keyword evidence="10" id="KW-0411">Iron-sulfur</keyword>
<dbReference type="GO" id="GO:0034039">
    <property type="term" value="F:8-oxo-7,8-dihydroguanine DNA N-glycosylase activity"/>
    <property type="evidence" value="ECO:0007669"/>
    <property type="project" value="TreeGrafter"/>
</dbReference>
<keyword evidence="11" id="KW-0238">DNA-binding</keyword>
<keyword evidence="5" id="KW-0004">4Fe-4S</keyword>
<keyword evidence="18" id="KW-1185">Reference proteome</keyword>
<dbReference type="GO" id="GO:0035485">
    <property type="term" value="F:adenine/guanine mispair binding"/>
    <property type="evidence" value="ECO:0007669"/>
    <property type="project" value="TreeGrafter"/>
</dbReference>
<evidence type="ECO:0000256" key="2">
    <source>
        <dbReference type="ARBA" id="ARBA00008343"/>
    </source>
</evidence>
<evidence type="ECO:0000256" key="5">
    <source>
        <dbReference type="ARBA" id="ARBA00022485"/>
    </source>
</evidence>
<comment type="function">
    <text evidence="15">Adenine glycosylase active on G-A mispairs.</text>
</comment>
<dbReference type="InterPro" id="IPR023170">
    <property type="entry name" value="HhH_base_excis_C"/>
</dbReference>
<evidence type="ECO:0000256" key="9">
    <source>
        <dbReference type="ARBA" id="ARBA00023004"/>
    </source>
</evidence>
<dbReference type="AlphaFoldDB" id="A0A0C2VE13"/>
<dbReference type="InterPro" id="IPR003651">
    <property type="entry name" value="Endonuclease3_FeS-loop_motif"/>
</dbReference>
<dbReference type="Gene3D" id="1.10.1670.10">
    <property type="entry name" value="Helix-hairpin-Helix base-excision DNA repair enzymes (C-terminal)"/>
    <property type="match status" value="1"/>
</dbReference>
<dbReference type="Proteomes" id="UP000031972">
    <property type="component" value="Unassembled WGS sequence"/>
</dbReference>
<dbReference type="Gene3D" id="3.90.79.10">
    <property type="entry name" value="Nucleoside Triphosphate Pyrophosphohydrolase"/>
    <property type="match status" value="1"/>
</dbReference>
<dbReference type="CDD" id="cd00056">
    <property type="entry name" value="ENDO3c"/>
    <property type="match status" value="1"/>
</dbReference>
<evidence type="ECO:0000313" key="18">
    <source>
        <dbReference type="Proteomes" id="UP000031972"/>
    </source>
</evidence>
<dbReference type="PANTHER" id="PTHR42944">
    <property type="entry name" value="ADENINE DNA GLYCOSYLASE"/>
    <property type="match status" value="1"/>
</dbReference>
<dbReference type="InterPro" id="IPR015797">
    <property type="entry name" value="NUDIX_hydrolase-like_dom_sf"/>
</dbReference>
<evidence type="ECO:0000256" key="13">
    <source>
        <dbReference type="ARBA" id="ARBA00023295"/>
    </source>
</evidence>
<comment type="cofactor">
    <cofactor evidence="15">
        <name>[4Fe-4S] cluster</name>
        <dbReference type="ChEBI" id="CHEBI:49883"/>
    </cofactor>
    <text evidence="15">Binds 1 [4Fe-4S] cluster.</text>
</comment>
<evidence type="ECO:0000259" key="16">
    <source>
        <dbReference type="SMART" id="SM00478"/>
    </source>
</evidence>
<comment type="function">
    <text evidence="14">Base excision repair (BER) glycosylase that initiates repair of A:oxoG to C:G by removing the inappropriately paired adenine base from the DNA backbone, generating an abasic site product. 8-oxoguanine (oxoG) is a genotoxic DNA lesion resulting from oxidation of guanine; this residue is misread by replicative DNA polymerases, that insert adenine instead of cytosine opposite the oxidized damaged base. Shows a powerful dicrimination of A versus C, since it does not cleave cytosine in oxoG:C pairs. May also be able to remove adenine from A:G mispairs, although this activity may not be physiologically relevant.</text>
</comment>
<keyword evidence="13 15" id="KW-0326">Glycosidase</keyword>
<keyword evidence="7 15" id="KW-0227">DNA damage</keyword>
<dbReference type="EC" id="3.2.2.31" evidence="3 15"/>
<dbReference type="InterPro" id="IPR000445">
    <property type="entry name" value="HhH_motif"/>
</dbReference>
<keyword evidence="8" id="KW-0378">Hydrolase</keyword>
<organism evidence="17 18">
    <name type="scientific">Jeotgalibacillus campisalis</name>
    <dbReference type="NCBI Taxonomy" id="220754"/>
    <lineage>
        <taxon>Bacteria</taxon>
        <taxon>Bacillati</taxon>
        <taxon>Bacillota</taxon>
        <taxon>Bacilli</taxon>
        <taxon>Bacillales</taxon>
        <taxon>Caryophanaceae</taxon>
        <taxon>Jeotgalibacillus</taxon>
    </lineage>
</organism>
<dbReference type="InterPro" id="IPR003265">
    <property type="entry name" value="HhH-GPD_domain"/>
</dbReference>
<protein>
    <recommendedName>
        <fullName evidence="4 15">Adenine DNA glycosylase</fullName>
        <ecNumber evidence="3 15">3.2.2.31</ecNumber>
    </recommendedName>
</protein>
<dbReference type="PATRIC" id="fig|220754.4.peg.2506"/>
<dbReference type="Gene3D" id="1.10.340.30">
    <property type="entry name" value="Hypothetical protein, domain 2"/>
    <property type="match status" value="1"/>
</dbReference>
<dbReference type="GO" id="GO:0016829">
    <property type="term" value="F:lyase activity"/>
    <property type="evidence" value="ECO:0007669"/>
    <property type="project" value="UniProtKB-KW"/>
</dbReference>
<evidence type="ECO:0000256" key="4">
    <source>
        <dbReference type="ARBA" id="ARBA00022023"/>
    </source>
</evidence>
<reference evidence="17 18" key="1">
    <citation type="submission" date="2015-01" db="EMBL/GenBank/DDBJ databases">
        <title>Jeotgalibacillus campisalis genome sequencing.</title>
        <authorList>
            <person name="Goh K.M."/>
            <person name="Chan K.-G."/>
            <person name="Yaakop A.S."/>
            <person name="Ee R."/>
            <person name="Gan H.M."/>
            <person name="Chan C.S."/>
        </authorList>
    </citation>
    <scope>NUCLEOTIDE SEQUENCE [LARGE SCALE GENOMIC DNA]</scope>
    <source>
        <strain evidence="17 18">SF-57</strain>
    </source>
</reference>
<evidence type="ECO:0000256" key="12">
    <source>
        <dbReference type="ARBA" id="ARBA00023204"/>
    </source>
</evidence>
<dbReference type="PANTHER" id="PTHR42944:SF1">
    <property type="entry name" value="ADENINE DNA GLYCOSYLASE"/>
    <property type="match status" value="1"/>
</dbReference>
<evidence type="ECO:0000256" key="10">
    <source>
        <dbReference type="ARBA" id="ARBA00023014"/>
    </source>
</evidence>
<dbReference type="GO" id="GO:0006284">
    <property type="term" value="P:base-excision repair"/>
    <property type="evidence" value="ECO:0007669"/>
    <property type="project" value="UniProtKB-UniRule"/>
</dbReference>
<dbReference type="InterPro" id="IPR005760">
    <property type="entry name" value="A/G_AdeGlyc_MutY"/>
</dbReference>
<dbReference type="InterPro" id="IPR011257">
    <property type="entry name" value="DNA_glycosylase"/>
</dbReference>
<evidence type="ECO:0000256" key="8">
    <source>
        <dbReference type="ARBA" id="ARBA00022801"/>
    </source>
</evidence>
<dbReference type="RefSeq" id="WP_041058699.1">
    <property type="nucleotide sequence ID" value="NZ_JXRR01000015.1"/>
</dbReference>
<evidence type="ECO:0000256" key="15">
    <source>
        <dbReference type="RuleBase" id="RU365096"/>
    </source>
</evidence>
<dbReference type="CDD" id="cd03431">
    <property type="entry name" value="NUDIX_DNA_Glycosylase_C-MutY"/>
    <property type="match status" value="1"/>
</dbReference>
<evidence type="ECO:0000256" key="6">
    <source>
        <dbReference type="ARBA" id="ARBA00022723"/>
    </source>
</evidence>
<dbReference type="Pfam" id="PF00633">
    <property type="entry name" value="HHH"/>
    <property type="match status" value="1"/>
</dbReference>
<sequence length="367" mass="42045">MKEDLQLKLSNIEPEAFQKDLIGWFEQEMRELPWRKNKDPYQIWVSEIMLQQTRVDTVIPFYHRFMEQFPTIEALANAPEEKVLKAWEGLGYYSRARNLQTAVREVHEQYEGRVPSSPKEISSLKGVGPYTAGAILSIAYGVPEPAVDGNVMRVLSRVLSIWEDIAKPSSRKVFEEAVRYLISHKNPSYFNQALMELGALVCTPTSPSCLLCPVQAHCSAFAEGVQRDLPVKTRKKSTKVIDLLTVIVQNQQGEWLMNQRPSQGLLANLWEFPSFEKQQGESAVSQLNDFLLADFGVNIVLDPEPWMVQDHVFSHLTWKMAVFKGELTKTSTQNRQNAVWLTKEEVEKLTLPVSHRKIWNQYVSLHS</sequence>
<evidence type="ECO:0000256" key="11">
    <source>
        <dbReference type="ARBA" id="ARBA00023125"/>
    </source>
</evidence>
<dbReference type="GO" id="GO:0032357">
    <property type="term" value="F:oxidized purine DNA binding"/>
    <property type="evidence" value="ECO:0007669"/>
    <property type="project" value="TreeGrafter"/>
</dbReference>
<keyword evidence="12" id="KW-0234">DNA repair</keyword>
<comment type="catalytic activity">
    <reaction evidence="1 15">
        <text>Hydrolyzes free adenine bases from 7,8-dihydro-8-oxoguanine:adenine mismatched double-stranded DNA, leaving an apurinic site.</text>
        <dbReference type="EC" id="3.2.2.31"/>
    </reaction>
</comment>
<dbReference type="FunFam" id="1.10.1670.10:FF:000002">
    <property type="entry name" value="Adenine DNA glycosylase"/>
    <property type="match status" value="1"/>
</dbReference>
<dbReference type="Pfam" id="PF14815">
    <property type="entry name" value="NUDIX_4"/>
    <property type="match status" value="1"/>
</dbReference>
<dbReference type="NCBIfam" id="TIGR01084">
    <property type="entry name" value="mutY"/>
    <property type="match status" value="1"/>
</dbReference>
<dbReference type="SMART" id="SM00478">
    <property type="entry name" value="ENDO3c"/>
    <property type="match status" value="1"/>
</dbReference>
<accession>A0A0C2VE13</accession>
<proteinExistence type="inferred from homology"/>
<dbReference type="OrthoDB" id="9802365at2"/>
<name>A0A0C2VE13_9BACL</name>
<comment type="caution">
    <text evidence="17">The sequence shown here is derived from an EMBL/GenBank/DDBJ whole genome shotgun (WGS) entry which is preliminary data.</text>
</comment>
<keyword evidence="17" id="KW-0456">Lyase</keyword>
<dbReference type="InterPro" id="IPR044298">
    <property type="entry name" value="MIG/MutY"/>
</dbReference>
<dbReference type="GO" id="GO:0051539">
    <property type="term" value="F:4 iron, 4 sulfur cluster binding"/>
    <property type="evidence" value="ECO:0007669"/>
    <property type="project" value="UniProtKB-UniRule"/>
</dbReference>
<gene>
    <name evidence="17" type="ORF">KR50_24890</name>
</gene>
<evidence type="ECO:0000256" key="1">
    <source>
        <dbReference type="ARBA" id="ARBA00000843"/>
    </source>
</evidence>
<dbReference type="GO" id="GO:0006298">
    <property type="term" value="P:mismatch repair"/>
    <property type="evidence" value="ECO:0007669"/>
    <property type="project" value="TreeGrafter"/>
</dbReference>
<dbReference type="SUPFAM" id="SSF48150">
    <property type="entry name" value="DNA-glycosylase"/>
    <property type="match status" value="1"/>
</dbReference>
<dbReference type="SUPFAM" id="SSF55811">
    <property type="entry name" value="Nudix"/>
    <property type="match status" value="1"/>
</dbReference>
<dbReference type="GO" id="GO:0046872">
    <property type="term" value="F:metal ion binding"/>
    <property type="evidence" value="ECO:0007669"/>
    <property type="project" value="UniProtKB-UniRule"/>
</dbReference>
<dbReference type="SMART" id="SM00525">
    <property type="entry name" value="FES"/>
    <property type="match status" value="1"/>
</dbReference>
<dbReference type="GO" id="GO:0000701">
    <property type="term" value="F:purine-specific mismatch base pair DNA N-glycosylase activity"/>
    <property type="evidence" value="ECO:0007669"/>
    <property type="project" value="UniProtKB-EC"/>
</dbReference>
<keyword evidence="6" id="KW-0479">Metal-binding</keyword>
<evidence type="ECO:0000313" key="17">
    <source>
        <dbReference type="EMBL" id="KIL47167.1"/>
    </source>
</evidence>
<dbReference type="EMBL" id="JXRR01000015">
    <property type="protein sequence ID" value="KIL47167.1"/>
    <property type="molecule type" value="Genomic_DNA"/>
</dbReference>
<feature type="domain" description="HhH-GPD" evidence="16">
    <location>
        <begin position="49"/>
        <end position="200"/>
    </location>
</feature>
<evidence type="ECO:0000256" key="14">
    <source>
        <dbReference type="ARBA" id="ARBA00058550"/>
    </source>
</evidence>
<keyword evidence="9 15" id="KW-0408">Iron</keyword>
<evidence type="ECO:0000256" key="3">
    <source>
        <dbReference type="ARBA" id="ARBA00012045"/>
    </source>
</evidence>
<comment type="similarity">
    <text evidence="2 15">Belongs to the Nth/MutY family.</text>
</comment>
<dbReference type="Pfam" id="PF00730">
    <property type="entry name" value="HhH-GPD"/>
    <property type="match status" value="1"/>
</dbReference>
<dbReference type="InterPro" id="IPR029119">
    <property type="entry name" value="MutY_C"/>
</dbReference>